<evidence type="ECO:0000313" key="8">
    <source>
        <dbReference type="Proteomes" id="UP001596161"/>
    </source>
</evidence>
<feature type="transmembrane region" description="Helical" evidence="6">
    <location>
        <begin position="7"/>
        <end position="27"/>
    </location>
</feature>
<sequence length="489" mass="55591">MSVKRNFVFNSLILVSQYLMPLIIFPYISRIFGVEKIGLVNFVDNIINYFILLSTLGLTITGVREISKNKEDQNNLNKIFSELFIIHIILTLIFLIIYLVIIFSFDKFKENQILYLIGASKLIFNIFLIEWLYRGLENFKYITIRSILIKVLYSISIFLLVKSPTDINIYFGLTCGILILNAISNFTYSTKLIKLKIKNLELKQHLKSIITLGSYIIITSLYTTFNITYLGLVTNNNSVGAYTTSLKIYTIILGIFTALNEVLIPKLSKLAIENSLAKFEQLIEKSVNFISTLSFPIIFSGILLTPQIIRIITGPGYEGSIICLRILLPLLFIIGFAQILSNQILISFKKDKELLITASIGALVGVSFNLIFVSDLKEAGTALVLLVSESIVTLILLVFCLKRTKIRIPLKLISKHLILAVPYLPICFIIKENINNDYLALLISAFFCIIYFTISQSLYLKNELLIENYNRYFKIPLKTGVKMKPKINA</sequence>
<dbReference type="InterPro" id="IPR050833">
    <property type="entry name" value="Poly_Biosynth_Transport"/>
</dbReference>
<comment type="caution">
    <text evidence="7">The sequence shown here is derived from an EMBL/GenBank/DDBJ whole genome shotgun (WGS) entry which is preliminary data.</text>
</comment>
<keyword evidence="4 6" id="KW-1133">Transmembrane helix</keyword>
<feature type="transmembrane region" description="Helical" evidence="6">
    <location>
        <begin position="319"/>
        <end position="341"/>
    </location>
</feature>
<feature type="transmembrane region" description="Helical" evidence="6">
    <location>
        <begin position="437"/>
        <end position="454"/>
    </location>
</feature>
<evidence type="ECO:0000256" key="2">
    <source>
        <dbReference type="ARBA" id="ARBA00022475"/>
    </source>
</evidence>
<comment type="subcellular location">
    <subcellularLocation>
        <location evidence="1">Cell membrane</location>
        <topology evidence="1">Multi-pass membrane protein</topology>
    </subcellularLocation>
</comment>
<keyword evidence="2" id="KW-1003">Cell membrane</keyword>
<keyword evidence="3 6" id="KW-0812">Transmembrane</keyword>
<dbReference type="Proteomes" id="UP001596161">
    <property type="component" value="Unassembled WGS sequence"/>
</dbReference>
<dbReference type="EMBL" id="JBHSKT010000007">
    <property type="protein sequence ID" value="MFC5271574.1"/>
    <property type="molecule type" value="Genomic_DNA"/>
</dbReference>
<dbReference type="RefSeq" id="WP_378017930.1">
    <property type="nucleotide sequence ID" value="NZ_JBHSKT010000007.1"/>
</dbReference>
<feature type="transmembrane region" description="Helical" evidence="6">
    <location>
        <begin position="248"/>
        <end position="268"/>
    </location>
</feature>
<organism evidence="7 8">
    <name type="scientific">Adhaeribacter terreus</name>
    <dbReference type="NCBI Taxonomy" id="529703"/>
    <lineage>
        <taxon>Bacteria</taxon>
        <taxon>Pseudomonadati</taxon>
        <taxon>Bacteroidota</taxon>
        <taxon>Cytophagia</taxon>
        <taxon>Cytophagales</taxon>
        <taxon>Hymenobacteraceae</taxon>
        <taxon>Adhaeribacter</taxon>
    </lineage>
</organism>
<feature type="transmembrane region" description="Helical" evidence="6">
    <location>
        <begin position="353"/>
        <end position="373"/>
    </location>
</feature>
<dbReference type="PANTHER" id="PTHR30250:SF11">
    <property type="entry name" value="O-ANTIGEN TRANSPORTER-RELATED"/>
    <property type="match status" value="1"/>
</dbReference>
<feature type="transmembrane region" description="Helical" evidence="6">
    <location>
        <begin position="209"/>
        <end position="228"/>
    </location>
</feature>
<feature type="transmembrane region" description="Helical" evidence="6">
    <location>
        <begin position="167"/>
        <end position="188"/>
    </location>
</feature>
<dbReference type="Pfam" id="PF01943">
    <property type="entry name" value="Polysacc_synt"/>
    <property type="match status" value="1"/>
</dbReference>
<feature type="transmembrane region" description="Helical" evidence="6">
    <location>
        <begin position="113"/>
        <end position="133"/>
    </location>
</feature>
<protein>
    <submittedName>
        <fullName evidence="7">Oligosaccharide flippase family protein</fullName>
    </submittedName>
</protein>
<evidence type="ECO:0000256" key="3">
    <source>
        <dbReference type="ARBA" id="ARBA00022692"/>
    </source>
</evidence>
<evidence type="ECO:0000256" key="1">
    <source>
        <dbReference type="ARBA" id="ARBA00004651"/>
    </source>
</evidence>
<evidence type="ECO:0000313" key="7">
    <source>
        <dbReference type="EMBL" id="MFC5271574.1"/>
    </source>
</evidence>
<evidence type="ECO:0000256" key="5">
    <source>
        <dbReference type="ARBA" id="ARBA00023136"/>
    </source>
</evidence>
<keyword evidence="5 6" id="KW-0472">Membrane</keyword>
<dbReference type="InterPro" id="IPR002797">
    <property type="entry name" value="Polysacc_synth"/>
</dbReference>
<feature type="transmembrane region" description="Helical" evidence="6">
    <location>
        <begin position="142"/>
        <end position="161"/>
    </location>
</feature>
<reference evidence="8" key="1">
    <citation type="journal article" date="2019" name="Int. J. Syst. Evol. Microbiol.">
        <title>The Global Catalogue of Microorganisms (GCM) 10K type strain sequencing project: providing services to taxonomists for standard genome sequencing and annotation.</title>
        <authorList>
            <consortium name="The Broad Institute Genomics Platform"/>
            <consortium name="The Broad Institute Genome Sequencing Center for Infectious Disease"/>
            <person name="Wu L."/>
            <person name="Ma J."/>
        </authorList>
    </citation>
    <scope>NUCLEOTIDE SEQUENCE [LARGE SCALE GENOMIC DNA]</scope>
    <source>
        <strain evidence="8">KACC 12602</strain>
    </source>
</reference>
<name>A0ABW0EFC0_9BACT</name>
<feature type="transmembrane region" description="Helical" evidence="6">
    <location>
        <begin position="289"/>
        <end position="313"/>
    </location>
</feature>
<evidence type="ECO:0000256" key="4">
    <source>
        <dbReference type="ARBA" id="ARBA00022989"/>
    </source>
</evidence>
<feature type="transmembrane region" description="Helical" evidence="6">
    <location>
        <begin position="47"/>
        <end position="67"/>
    </location>
</feature>
<accession>A0ABW0EFC0</accession>
<keyword evidence="8" id="KW-1185">Reference proteome</keyword>
<evidence type="ECO:0000256" key="6">
    <source>
        <dbReference type="SAM" id="Phobius"/>
    </source>
</evidence>
<gene>
    <name evidence="7" type="ORF">ACFPIB_13200</name>
</gene>
<proteinExistence type="predicted"/>
<dbReference type="PANTHER" id="PTHR30250">
    <property type="entry name" value="PST FAMILY PREDICTED COLANIC ACID TRANSPORTER"/>
    <property type="match status" value="1"/>
</dbReference>
<feature type="transmembrane region" description="Helical" evidence="6">
    <location>
        <begin position="379"/>
        <end position="401"/>
    </location>
</feature>
<feature type="transmembrane region" description="Helical" evidence="6">
    <location>
        <begin position="79"/>
        <end position="101"/>
    </location>
</feature>